<evidence type="ECO:0000256" key="7">
    <source>
        <dbReference type="SAM" id="MobiDB-lite"/>
    </source>
</evidence>
<dbReference type="InterPro" id="IPR047916">
    <property type="entry name" value="TTBK_Asator-like_STKc"/>
</dbReference>
<dbReference type="InterPro" id="IPR017441">
    <property type="entry name" value="Protein_kinase_ATP_BS"/>
</dbReference>
<dbReference type="Pfam" id="PF00069">
    <property type="entry name" value="Pkinase"/>
    <property type="match status" value="1"/>
</dbReference>
<evidence type="ECO:0000256" key="3">
    <source>
        <dbReference type="ARBA" id="ARBA00022741"/>
    </source>
</evidence>
<dbReference type="Proteomes" id="UP001146793">
    <property type="component" value="Unassembled WGS sequence"/>
</dbReference>
<keyword evidence="4 9" id="KW-0418">Kinase</keyword>
<evidence type="ECO:0000313" key="10">
    <source>
        <dbReference type="Proteomes" id="UP001146793"/>
    </source>
</evidence>
<evidence type="ECO:0000313" key="9">
    <source>
        <dbReference type="EMBL" id="KAJ3433548.1"/>
    </source>
</evidence>
<dbReference type="PANTHER" id="PTHR11909">
    <property type="entry name" value="CASEIN KINASE-RELATED"/>
    <property type="match status" value="1"/>
</dbReference>
<dbReference type="GO" id="GO:0005524">
    <property type="term" value="F:ATP binding"/>
    <property type="evidence" value="ECO:0007669"/>
    <property type="project" value="UniProtKB-UniRule"/>
</dbReference>
<dbReference type="EMBL" id="JANTQA010000047">
    <property type="protein sequence ID" value="KAJ3433548.1"/>
    <property type="molecule type" value="Genomic_DNA"/>
</dbReference>
<dbReference type="AlphaFoldDB" id="A0AAV7Z0I0"/>
<keyword evidence="3 6" id="KW-0547">Nucleotide-binding</keyword>
<dbReference type="Gene3D" id="1.10.510.10">
    <property type="entry name" value="Transferase(Phosphotransferase) domain 1"/>
    <property type="match status" value="1"/>
</dbReference>
<reference evidence="9" key="1">
    <citation type="submission" date="2022-08" db="EMBL/GenBank/DDBJ databases">
        <title>Novel sulphate-reducing endosymbionts in the free-living metamonad Anaeramoeba.</title>
        <authorList>
            <person name="Jerlstrom-Hultqvist J."/>
            <person name="Cepicka I."/>
            <person name="Gallot-Lavallee L."/>
            <person name="Salas-Leiva D."/>
            <person name="Curtis B.A."/>
            <person name="Zahonova K."/>
            <person name="Pipaliya S."/>
            <person name="Dacks J."/>
            <person name="Roger A.J."/>
        </authorList>
    </citation>
    <scope>NUCLEOTIDE SEQUENCE</scope>
    <source>
        <strain evidence="9">Busselton2</strain>
    </source>
</reference>
<keyword evidence="1" id="KW-0723">Serine/threonine-protein kinase</keyword>
<feature type="region of interest" description="Disordered" evidence="7">
    <location>
        <begin position="354"/>
        <end position="405"/>
    </location>
</feature>
<protein>
    <submittedName>
        <fullName evidence="9">Tau-tubulin kinase</fullName>
    </submittedName>
</protein>
<dbReference type="PROSITE" id="PS00107">
    <property type="entry name" value="PROTEIN_KINASE_ATP"/>
    <property type="match status" value="1"/>
</dbReference>
<sequence length="443" mass="51601">MTFETLLKGRWKLLHKIGQGGFGEIYCVYDLDTQQKAAVKMERIDRNKRALRLEIAVLRKLQKSRFSAKFICCGRNQVHNYLIMELLGSNLSSLRKKQPQRRFSLATTLKLGIQMISSIEDVHEVGFIHRDIKASNFSLRIPKNMKTRNPIKPAYCCIIDFGLARKYINSEGKLREPREEVGFRGTARYASTNSHEGKELSRRDDLWSLLYLFVEFLEGSLPWERLKEKEEIYKIKKKFTNISMCNGLPEEFALFYKHIESLEYEDKPDYQYLRRLLNTTYNRYGYDVNTKYDWEIPQEDLQIIRKSPSVTKSFDSQIALTGTTNDQSRSQGKKLVSAFSKEYIGEIEKMNNIVFPKSPKSKRSKSKSKSQNSQKREKKNNNQKKSLLGDIVNNKDSSFDEKTNNVREINEFEKMMKMINGDEKTDTSSTLSDDIGKCCCVIF</sequence>
<feature type="domain" description="Protein kinase" evidence="8">
    <location>
        <begin position="11"/>
        <end position="281"/>
    </location>
</feature>
<feature type="binding site" evidence="6">
    <location>
        <position position="40"/>
    </location>
    <ligand>
        <name>ATP</name>
        <dbReference type="ChEBI" id="CHEBI:30616"/>
    </ligand>
</feature>
<gene>
    <name evidence="9" type="ORF">M0812_22509</name>
</gene>
<dbReference type="CDD" id="cd14017">
    <property type="entry name" value="STKc_TTBK"/>
    <property type="match status" value="1"/>
</dbReference>
<dbReference type="InterPro" id="IPR000719">
    <property type="entry name" value="Prot_kinase_dom"/>
</dbReference>
<organism evidence="9 10">
    <name type="scientific">Anaeramoeba flamelloides</name>
    <dbReference type="NCBI Taxonomy" id="1746091"/>
    <lineage>
        <taxon>Eukaryota</taxon>
        <taxon>Metamonada</taxon>
        <taxon>Anaeramoebidae</taxon>
        <taxon>Anaeramoeba</taxon>
    </lineage>
</organism>
<feature type="compositionally biased region" description="Basic residues" evidence="7">
    <location>
        <begin position="359"/>
        <end position="368"/>
    </location>
</feature>
<comment type="caution">
    <text evidence="9">The sequence shown here is derived from an EMBL/GenBank/DDBJ whole genome shotgun (WGS) entry which is preliminary data.</text>
</comment>
<keyword evidence="5 6" id="KW-0067">ATP-binding</keyword>
<evidence type="ECO:0000259" key="8">
    <source>
        <dbReference type="PROSITE" id="PS50011"/>
    </source>
</evidence>
<dbReference type="InterPro" id="IPR011009">
    <property type="entry name" value="Kinase-like_dom_sf"/>
</dbReference>
<dbReference type="PROSITE" id="PS50011">
    <property type="entry name" value="PROTEIN_KINASE_DOM"/>
    <property type="match status" value="1"/>
</dbReference>
<evidence type="ECO:0000256" key="1">
    <source>
        <dbReference type="ARBA" id="ARBA00022527"/>
    </source>
</evidence>
<evidence type="ECO:0000256" key="6">
    <source>
        <dbReference type="PROSITE-ProRule" id="PRU10141"/>
    </source>
</evidence>
<dbReference type="SMART" id="SM00220">
    <property type="entry name" value="S_TKc"/>
    <property type="match status" value="1"/>
</dbReference>
<evidence type="ECO:0000256" key="4">
    <source>
        <dbReference type="ARBA" id="ARBA00022777"/>
    </source>
</evidence>
<dbReference type="GO" id="GO:0004674">
    <property type="term" value="F:protein serine/threonine kinase activity"/>
    <property type="evidence" value="ECO:0007669"/>
    <property type="project" value="UniProtKB-KW"/>
</dbReference>
<dbReference type="InterPro" id="IPR050235">
    <property type="entry name" value="CK1_Ser-Thr_kinase"/>
</dbReference>
<proteinExistence type="predicted"/>
<keyword evidence="2" id="KW-0808">Transferase</keyword>
<name>A0AAV7Z0I0_9EUKA</name>
<accession>A0AAV7Z0I0</accession>
<evidence type="ECO:0000256" key="5">
    <source>
        <dbReference type="ARBA" id="ARBA00022840"/>
    </source>
</evidence>
<dbReference type="SUPFAM" id="SSF56112">
    <property type="entry name" value="Protein kinase-like (PK-like)"/>
    <property type="match status" value="1"/>
</dbReference>
<evidence type="ECO:0000256" key="2">
    <source>
        <dbReference type="ARBA" id="ARBA00022679"/>
    </source>
</evidence>